<keyword evidence="10" id="KW-1185">Reference proteome</keyword>
<accession>A0AAN7QB68</accession>
<evidence type="ECO:0008006" key="11">
    <source>
        <dbReference type="Google" id="ProtNLM"/>
    </source>
</evidence>
<feature type="domain" description="DDE Tnp4" evidence="8">
    <location>
        <begin position="290"/>
        <end position="437"/>
    </location>
</feature>
<keyword evidence="2" id="KW-0479">Metal-binding</keyword>
<dbReference type="Proteomes" id="UP001353858">
    <property type="component" value="Unassembled WGS sequence"/>
</dbReference>
<evidence type="ECO:0000313" key="10">
    <source>
        <dbReference type="Proteomes" id="UP001353858"/>
    </source>
</evidence>
<comment type="caution">
    <text evidence="9">The sequence shown here is derived from an EMBL/GenBank/DDBJ whole genome shotgun (WGS) entry which is preliminary data.</text>
</comment>
<keyword evidence="4" id="KW-0862">Zinc</keyword>
<dbReference type="PANTHER" id="PTHR23080:SF144">
    <property type="entry name" value="SPINDLE AND KINETOCHORE ASSOCIATED COMPLEX SUBUNIT 3"/>
    <property type="match status" value="1"/>
</dbReference>
<evidence type="ECO:0000256" key="3">
    <source>
        <dbReference type="ARBA" id="ARBA00022771"/>
    </source>
</evidence>
<keyword evidence="5" id="KW-0238">DNA-binding</keyword>
<protein>
    <recommendedName>
        <fullName evidence="11">THAP-type domain-containing protein</fullName>
    </recommendedName>
</protein>
<organism evidence="9 10">
    <name type="scientific">Aquatica leii</name>
    <dbReference type="NCBI Taxonomy" id="1421715"/>
    <lineage>
        <taxon>Eukaryota</taxon>
        <taxon>Metazoa</taxon>
        <taxon>Ecdysozoa</taxon>
        <taxon>Arthropoda</taxon>
        <taxon>Hexapoda</taxon>
        <taxon>Insecta</taxon>
        <taxon>Pterygota</taxon>
        <taxon>Neoptera</taxon>
        <taxon>Endopterygota</taxon>
        <taxon>Coleoptera</taxon>
        <taxon>Polyphaga</taxon>
        <taxon>Elateriformia</taxon>
        <taxon>Elateroidea</taxon>
        <taxon>Lampyridae</taxon>
        <taxon>Luciolinae</taxon>
        <taxon>Aquatica</taxon>
    </lineage>
</organism>
<evidence type="ECO:0000259" key="7">
    <source>
        <dbReference type="Pfam" id="PF05485"/>
    </source>
</evidence>
<feature type="compositionally biased region" description="Low complexity" evidence="6">
    <location>
        <begin position="160"/>
        <end position="169"/>
    </location>
</feature>
<evidence type="ECO:0000313" key="9">
    <source>
        <dbReference type="EMBL" id="KAK4886340.1"/>
    </source>
</evidence>
<dbReference type="Pfam" id="PF13359">
    <property type="entry name" value="DDE_Tnp_4"/>
    <property type="match status" value="1"/>
</dbReference>
<evidence type="ECO:0000256" key="5">
    <source>
        <dbReference type="ARBA" id="ARBA00023125"/>
    </source>
</evidence>
<evidence type="ECO:0000256" key="1">
    <source>
        <dbReference type="ARBA" id="ARBA00001968"/>
    </source>
</evidence>
<dbReference type="InterPro" id="IPR006612">
    <property type="entry name" value="THAP_Znf"/>
</dbReference>
<evidence type="ECO:0000256" key="4">
    <source>
        <dbReference type="ARBA" id="ARBA00022833"/>
    </source>
</evidence>
<keyword evidence="3" id="KW-0863">Zinc-finger</keyword>
<evidence type="ECO:0000256" key="6">
    <source>
        <dbReference type="SAM" id="MobiDB-lite"/>
    </source>
</evidence>
<dbReference type="InterPro" id="IPR027806">
    <property type="entry name" value="HARBI1_dom"/>
</dbReference>
<dbReference type="SUPFAM" id="SSF57716">
    <property type="entry name" value="Glucocorticoid receptor-like (DNA-binding domain)"/>
    <property type="match status" value="1"/>
</dbReference>
<gene>
    <name evidence="9" type="ORF">RN001_002611</name>
</gene>
<name>A0AAN7QB68_9COLE</name>
<dbReference type="EMBL" id="JARPUR010000001">
    <property type="protein sequence ID" value="KAK4886340.1"/>
    <property type="molecule type" value="Genomic_DNA"/>
</dbReference>
<dbReference type="GO" id="GO:0008270">
    <property type="term" value="F:zinc ion binding"/>
    <property type="evidence" value="ECO:0007669"/>
    <property type="project" value="UniProtKB-KW"/>
</dbReference>
<feature type="compositionally biased region" description="Polar residues" evidence="6">
    <location>
        <begin position="145"/>
        <end position="154"/>
    </location>
</feature>
<dbReference type="GO" id="GO:0003677">
    <property type="term" value="F:DNA binding"/>
    <property type="evidence" value="ECO:0007669"/>
    <property type="project" value="UniProtKB-KW"/>
</dbReference>
<sequence>MKWCYVPKCTNTSGNNPDKIFIIVSSNLRRKRKWFAAARRELKVVSLKTKFYCCEDHFINISEILDQAAVHIEEDIEPFPHSSTSCSEYTEVSDTFKLDFSCQARPFNYRSKAVQVSLQKEASLQNIGTVAVLKRHVLFSDSDGSDPSTASSVHLDTHSSNESSETNSEIDNKQIKFRNMFIDKIERKPRMYLGIPKENLHIVELLKNKISSEKHFIYLTLYKIRTNDSFEKIGDLFNLSKTYASKICKRHVIILSKLLKELITWPDKMSIKKNLPISFRVTFSKVQSIINCLEVEIQKPNSAKQQALTWSEYKKCNTVKYLISSTPDGLINFVSRGYGRRISDVNLFENFGFLEVLPENAVVADRGFKKIESFLLKKNCTLVRPPSVVNKEQMTKDDVLLTKRIVSVRIHIERVIKRVRDFKILSPHATLNKDLVQQLVTPSRASRVLLCNSLEINLIRGFT</sequence>
<proteinExistence type="predicted"/>
<evidence type="ECO:0000256" key="2">
    <source>
        <dbReference type="ARBA" id="ARBA00022723"/>
    </source>
</evidence>
<feature type="domain" description="THAP-type" evidence="7">
    <location>
        <begin position="4"/>
        <end position="58"/>
    </location>
</feature>
<dbReference type="Pfam" id="PF05485">
    <property type="entry name" value="THAP"/>
    <property type="match status" value="1"/>
</dbReference>
<dbReference type="AlphaFoldDB" id="A0AAN7QB68"/>
<feature type="region of interest" description="Disordered" evidence="6">
    <location>
        <begin position="142"/>
        <end position="169"/>
    </location>
</feature>
<evidence type="ECO:0000259" key="8">
    <source>
        <dbReference type="Pfam" id="PF13359"/>
    </source>
</evidence>
<reference evidence="10" key="1">
    <citation type="submission" date="2023-01" db="EMBL/GenBank/DDBJ databases">
        <title>Key to firefly adult light organ development and bioluminescence: homeobox transcription factors regulate luciferase expression and transportation to peroxisome.</title>
        <authorList>
            <person name="Fu X."/>
        </authorList>
    </citation>
    <scope>NUCLEOTIDE SEQUENCE [LARGE SCALE GENOMIC DNA]</scope>
</reference>
<dbReference type="PANTHER" id="PTHR23080">
    <property type="entry name" value="THAP DOMAIN PROTEIN"/>
    <property type="match status" value="1"/>
</dbReference>
<comment type="cofactor">
    <cofactor evidence="1">
        <name>a divalent metal cation</name>
        <dbReference type="ChEBI" id="CHEBI:60240"/>
    </cofactor>
</comment>